<keyword evidence="2" id="KW-1185">Reference proteome</keyword>
<gene>
    <name evidence="1" type="ORF">V6N11_030941</name>
</gene>
<accession>A0ABR2NRV4</accession>
<organism evidence="1 2">
    <name type="scientific">Hibiscus sabdariffa</name>
    <name type="common">roselle</name>
    <dbReference type="NCBI Taxonomy" id="183260"/>
    <lineage>
        <taxon>Eukaryota</taxon>
        <taxon>Viridiplantae</taxon>
        <taxon>Streptophyta</taxon>
        <taxon>Embryophyta</taxon>
        <taxon>Tracheophyta</taxon>
        <taxon>Spermatophyta</taxon>
        <taxon>Magnoliopsida</taxon>
        <taxon>eudicotyledons</taxon>
        <taxon>Gunneridae</taxon>
        <taxon>Pentapetalae</taxon>
        <taxon>rosids</taxon>
        <taxon>malvids</taxon>
        <taxon>Malvales</taxon>
        <taxon>Malvaceae</taxon>
        <taxon>Malvoideae</taxon>
        <taxon>Hibiscus</taxon>
    </lineage>
</organism>
<dbReference type="Proteomes" id="UP001396334">
    <property type="component" value="Unassembled WGS sequence"/>
</dbReference>
<dbReference type="EMBL" id="JBBPBN010000106">
    <property type="protein sequence ID" value="KAK8978895.1"/>
    <property type="molecule type" value="Genomic_DNA"/>
</dbReference>
<sequence>MKIENSDRSANGRLEDECVKPDSSVKSCYRVRPKVGNVKLRGEGHTRNCLWSPLEPKLTHLSFDWNSLISKSGSHFDTFPRVTRFFTLSHALSTKTTGLSCKSRKIHSLSSFKDKR</sequence>
<name>A0ABR2NRV4_9ROSI</name>
<proteinExistence type="predicted"/>
<reference evidence="1 2" key="1">
    <citation type="journal article" date="2024" name="G3 (Bethesda)">
        <title>Genome assembly of Hibiscus sabdariffa L. provides insights into metabolisms of medicinal natural products.</title>
        <authorList>
            <person name="Kim T."/>
        </authorList>
    </citation>
    <scope>NUCLEOTIDE SEQUENCE [LARGE SCALE GENOMIC DNA]</scope>
    <source>
        <strain evidence="1">TK-2024</strain>
        <tissue evidence="1">Old leaves</tissue>
    </source>
</reference>
<protein>
    <submittedName>
        <fullName evidence="1">Uncharacterized protein</fullName>
    </submittedName>
</protein>
<comment type="caution">
    <text evidence="1">The sequence shown here is derived from an EMBL/GenBank/DDBJ whole genome shotgun (WGS) entry which is preliminary data.</text>
</comment>
<evidence type="ECO:0000313" key="2">
    <source>
        <dbReference type="Proteomes" id="UP001396334"/>
    </source>
</evidence>
<evidence type="ECO:0000313" key="1">
    <source>
        <dbReference type="EMBL" id="KAK8978895.1"/>
    </source>
</evidence>